<dbReference type="InterPro" id="IPR029063">
    <property type="entry name" value="SAM-dependent_MTases_sf"/>
</dbReference>
<dbReference type="GO" id="GO:0008168">
    <property type="term" value="F:methyltransferase activity"/>
    <property type="evidence" value="ECO:0007669"/>
    <property type="project" value="TreeGrafter"/>
</dbReference>
<dbReference type="EMBL" id="PDLM01000012">
    <property type="protein sequence ID" value="RDW65122.1"/>
    <property type="molecule type" value="Genomic_DNA"/>
</dbReference>
<dbReference type="Pfam" id="PF13489">
    <property type="entry name" value="Methyltransf_23"/>
    <property type="match status" value="1"/>
</dbReference>
<gene>
    <name evidence="1" type="ORF">BP6252_10773</name>
</gene>
<accession>A0A3D8QTM5</accession>
<dbReference type="STRING" id="1849047.A0A3D8QTM5"/>
<keyword evidence="2" id="KW-1185">Reference proteome</keyword>
<reference evidence="1 2" key="1">
    <citation type="journal article" date="2018" name="IMA Fungus">
        <title>IMA Genome-F 9: Draft genome sequence of Annulohypoxylon stygium, Aspergillus mulundensis, Berkeleyomyces basicola (syn. Thielaviopsis basicola), Ceratocystis smalleyi, two Cercospora beticola strains, Coleophoma cylindrospora, Fusarium fracticaudum, Phialophora cf. hyalina, and Morchella septimelata.</title>
        <authorList>
            <person name="Wingfield B.D."/>
            <person name="Bills G.F."/>
            <person name="Dong Y."/>
            <person name="Huang W."/>
            <person name="Nel W.J."/>
            <person name="Swalarsk-Parry B.S."/>
            <person name="Vaghefi N."/>
            <person name="Wilken P.M."/>
            <person name="An Z."/>
            <person name="de Beer Z.W."/>
            <person name="De Vos L."/>
            <person name="Chen L."/>
            <person name="Duong T.A."/>
            <person name="Gao Y."/>
            <person name="Hammerbacher A."/>
            <person name="Kikkert J.R."/>
            <person name="Li Y."/>
            <person name="Li H."/>
            <person name="Li K."/>
            <person name="Li Q."/>
            <person name="Liu X."/>
            <person name="Ma X."/>
            <person name="Naidoo K."/>
            <person name="Pethybridge S.J."/>
            <person name="Sun J."/>
            <person name="Steenkamp E.T."/>
            <person name="van der Nest M.A."/>
            <person name="van Wyk S."/>
            <person name="Wingfield M.J."/>
            <person name="Xiong C."/>
            <person name="Yue Q."/>
            <person name="Zhang X."/>
        </authorList>
    </citation>
    <scope>NUCLEOTIDE SEQUENCE [LARGE SCALE GENOMIC DNA]</scope>
    <source>
        <strain evidence="1 2">BP6252</strain>
    </source>
</reference>
<dbReference type="OrthoDB" id="529367at2759"/>
<evidence type="ECO:0000313" key="1">
    <source>
        <dbReference type="EMBL" id="RDW65122.1"/>
    </source>
</evidence>
<dbReference type="Gene3D" id="3.40.50.150">
    <property type="entry name" value="Vaccinia Virus protein VP39"/>
    <property type="match status" value="1"/>
</dbReference>
<sequence>MSTTENNHTAASIAADINQLDGVITADTNDDDSAYETDDTQSDTTSIASSMYRGYIENGRRYQTLRDQYWGPADELQFETMEAGHLLYTILDSGEENQLFRSPIGDNPQHILDIGTGEGTWAIEVADKYPAATINGVDLYPPPATWVPPNCIFEVDDVTRDWTWRKPFDFIHLRMMIASFTPPEWDSVYTKAFNNLKPGGWIEQVETDIRVQCSDGSLPEDSLLTSWAETFFGCGDRAGRPLDIQSTMKASMEKAGFVDVHEKVYQIPIGTWPKLHIYKDAGRVNRQQWKSGLDGWVLFLLTKFGAPSPWSPEEVMVYTAKVRAELMNPKYHTYHHARRVWAKKPEE</sequence>
<dbReference type="SUPFAM" id="SSF53335">
    <property type="entry name" value="S-adenosyl-L-methionine-dependent methyltransferases"/>
    <property type="match status" value="1"/>
</dbReference>
<dbReference type="PANTHER" id="PTHR43591:SF10">
    <property type="entry name" value="ABC TRANSMEMBRANE TYPE-1 DOMAIN-CONTAINING PROTEIN-RELATED"/>
    <property type="match status" value="1"/>
</dbReference>
<dbReference type="Proteomes" id="UP000256645">
    <property type="component" value="Unassembled WGS sequence"/>
</dbReference>
<organism evidence="1 2">
    <name type="scientific">Coleophoma cylindrospora</name>
    <dbReference type="NCBI Taxonomy" id="1849047"/>
    <lineage>
        <taxon>Eukaryota</taxon>
        <taxon>Fungi</taxon>
        <taxon>Dikarya</taxon>
        <taxon>Ascomycota</taxon>
        <taxon>Pezizomycotina</taxon>
        <taxon>Leotiomycetes</taxon>
        <taxon>Helotiales</taxon>
        <taxon>Dermateaceae</taxon>
        <taxon>Coleophoma</taxon>
    </lineage>
</organism>
<dbReference type="CDD" id="cd02440">
    <property type="entry name" value="AdoMet_MTases"/>
    <property type="match status" value="1"/>
</dbReference>
<comment type="caution">
    <text evidence="1">The sequence shown here is derived from an EMBL/GenBank/DDBJ whole genome shotgun (WGS) entry which is preliminary data.</text>
</comment>
<evidence type="ECO:0000313" key="2">
    <source>
        <dbReference type="Proteomes" id="UP000256645"/>
    </source>
</evidence>
<dbReference type="PANTHER" id="PTHR43591">
    <property type="entry name" value="METHYLTRANSFERASE"/>
    <property type="match status" value="1"/>
</dbReference>
<name>A0A3D8QTM5_9HELO</name>
<protein>
    <submittedName>
        <fullName evidence="1">Uncharacterized protein</fullName>
    </submittedName>
</protein>
<dbReference type="AlphaFoldDB" id="A0A3D8QTM5"/>
<proteinExistence type="predicted"/>